<dbReference type="SUPFAM" id="SSF52540">
    <property type="entry name" value="P-loop containing nucleoside triphosphate hydrolases"/>
    <property type="match status" value="1"/>
</dbReference>
<evidence type="ECO:0000313" key="1">
    <source>
        <dbReference type="EMBL" id="MST92975.1"/>
    </source>
</evidence>
<reference evidence="1 2" key="1">
    <citation type="submission" date="2019-08" db="EMBL/GenBank/DDBJ databases">
        <title>In-depth cultivation of the pig gut microbiome towards novel bacterial diversity and tailored functional studies.</title>
        <authorList>
            <person name="Wylensek D."/>
            <person name="Hitch T.C.A."/>
            <person name="Clavel T."/>
        </authorList>
    </citation>
    <scope>NUCLEOTIDE SEQUENCE [LARGE SCALE GENOMIC DNA]</scope>
    <source>
        <strain evidence="1 2">WCA3-601-WT-6J</strain>
    </source>
</reference>
<name>A0A6I2UDH3_9FIRM</name>
<accession>A0A6I2UDH3</accession>
<dbReference type="Proteomes" id="UP000431913">
    <property type="component" value="Unassembled WGS sequence"/>
</dbReference>
<gene>
    <name evidence="1" type="ORF">FYJ76_13720</name>
</gene>
<dbReference type="RefSeq" id="WP_154523567.1">
    <property type="nucleotide sequence ID" value="NZ_CAOJUJ010000018.1"/>
</dbReference>
<dbReference type="EMBL" id="VUNJ01000017">
    <property type="protein sequence ID" value="MST92975.1"/>
    <property type="molecule type" value="Genomic_DNA"/>
</dbReference>
<evidence type="ECO:0000313" key="2">
    <source>
        <dbReference type="Proteomes" id="UP000431913"/>
    </source>
</evidence>
<keyword evidence="1" id="KW-0547">Nucleotide-binding</keyword>
<dbReference type="GO" id="GO:0005524">
    <property type="term" value="F:ATP binding"/>
    <property type="evidence" value="ECO:0007669"/>
    <property type="project" value="UniProtKB-KW"/>
</dbReference>
<comment type="caution">
    <text evidence="1">The sequence shown here is derived from an EMBL/GenBank/DDBJ whole genome shotgun (WGS) entry which is preliminary data.</text>
</comment>
<dbReference type="AlphaFoldDB" id="A0A6I2UDH3"/>
<dbReference type="Gene3D" id="3.40.50.300">
    <property type="entry name" value="P-loop containing nucleotide triphosphate hydrolases"/>
    <property type="match status" value="1"/>
</dbReference>
<dbReference type="InterPro" id="IPR027417">
    <property type="entry name" value="P-loop_NTPase"/>
</dbReference>
<sequence>MTDTISNKLTNAIEGWSAPDIGPDIPHGDMPGDKIVINAAHIEKARIIFPRLLPLLKNAMEQNGAPRAVAAVCGGSGVGKSETASLLAHYLQQIGVGCYVLSGDNYPRRIPAQNDAERLRIYRCGGIRGLLTANCYTAERSAALMELMEKELDASAEQTKGHPWLTVYQQAARDALSGYLGSSKEQDFDQLTDIISRFKRGDTHIWLKRMGRTPEALWYEKVDFSQVSVLIIEWTHGNSEKYQGVDIPILLNSTPEETREHRRQRNRDGKTDSAFTTVVLELEQKMLESQAARAKLIISKNGSILSYAQYRSLMAENI</sequence>
<proteinExistence type="predicted"/>
<organism evidence="1 2">
    <name type="scientific">Ruthenibacterium lactatiformans</name>
    <dbReference type="NCBI Taxonomy" id="1550024"/>
    <lineage>
        <taxon>Bacteria</taxon>
        <taxon>Bacillati</taxon>
        <taxon>Bacillota</taxon>
        <taxon>Clostridia</taxon>
        <taxon>Eubacteriales</taxon>
        <taxon>Oscillospiraceae</taxon>
        <taxon>Ruthenibacterium</taxon>
    </lineage>
</organism>
<keyword evidence="1" id="KW-0067">ATP-binding</keyword>
<protein>
    <submittedName>
        <fullName evidence="1">ATP-binding protein</fullName>
    </submittedName>
</protein>